<dbReference type="AlphaFoldDB" id="A0A0K8VZV4"/>
<evidence type="ECO:0000256" key="1">
    <source>
        <dbReference type="ARBA" id="ARBA00004141"/>
    </source>
</evidence>
<comment type="similarity">
    <text evidence="2">Belongs to the tetraspanin (TM4SF) family.</text>
</comment>
<dbReference type="InterPro" id="IPR018499">
    <property type="entry name" value="Tetraspanin/Peripherin"/>
</dbReference>
<protein>
    <submittedName>
        <fullName evidence="7">CD63 antigen</fullName>
    </submittedName>
</protein>
<organism evidence="7">
    <name type="scientific">Bactrocera latifrons</name>
    <name type="common">Malaysian fruit fly</name>
    <name type="synonym">Chaetodacus latifrons</name>
    <dbReference type="NCBI Taxonomy" id="174628"/>
    <lineage>
        <taxon>Eukaryota</taxon>
        <taxon>Metazoa</taxon>
        <taxon>Ecdysozoa</taxon>
        <taxon>Arthropoda</taxon>
        <taxon>Hexapoda</taxon>
        <taxon>Insecta</taxon>
        <taxon>Pterygota</taxon>
        <taxon>Neoptera</taxon>
        <taxon>Endopterygota</taxon>
        <taxon>Diptera</taxon>
        <taxon>Brachycera</taxon>
        <taxon>Muscomorpha</taxon>
        <taxon>Tephritoidea</taxon>
        <taxon>Tephritidae</taxon>
        <taxon>Bactrocera</taxon>
        <taxon>Bactrocera</taxon>
    </lineage>
</organism>
<dbReference type="PANTHER" id="PTHR19282:SF521">
    <property type="entry name" value="IP01817P-RELATED"/>
    <property type="match status" value="1"/>
</dbReference>
<feature type="transmembrane region" description="Helical" evidence="6">
    <location>
        <begin position="142"/>
        <end position="164"/>
    </location>
</feature>
<dbReference type="PANTHER" id="PTHR19282">
    <property type="entry name" value="TETRASPANIN"/>
    <property type="match status" value="1"/>
</dbReference>
<dbReference type="PRINTS" id="PR00259">
    <property type="entry name" value="TMFOUR"/>
</dbReference>
<feature type="transmembrane region" description="Helical" evidence="6">
    <location>
        <begin position="12"/>
        <end position="34"/>
    </location>
</feature>
<dbReference type="Pfam" id="PF00335">
    <property type="entry name" value="Tetraspanin"/>
    <property type="match status" value="1"/>
</dbReference>
<keyword evidence="5 6" id="KW-0472">Membrane</keyword>
<dbReference type="InterPro" id="IPR018503">
    <property type="entry name" value="Tetraspanin_CS"/>
</dbReference>
<proteinExistence type="inferred from homology"/>
<dbReference type="GO" id="GO:0005886">
    <property type="term" value="C:plasma membrane"/>
    <property type="evidence" value="ECO:0007669"/>
    <property type="project" value="TreeGrafter"/>
</dbReference>
<evidence type="ECO:0000256" key="5">
    <source>
        <dbReference type="ARBA" id="ARBA00023136"/>
    </source>
</evidence>
<evidence type="ECO:0000256" key="2">
    <source>
        <dbReference type="ARBA" id="ARBA00006840"/>
    </source>
</evidence>
<dbReference type="OrthoDB" id="71600at2759"/>
<evidence type="ECO:0000256" key="6">
    <source>
        <dbReference type="SAM" id="Phobius"/>
    </source>
</evidence>
<feature type="transmembrane region" description="Helical" evidence="6">
    <location>
        <begin position="54"/>
        <end position="75"/>
    </location>
</feature>
<reference evidence="7" key="1">
    <citation type="submission" date="2015-06" db="EMBL/GenBank/DDBJ databases">
        <authorList>
            <person name="Hoefler B.C."/>
            <person name="Straight P.D."/>
        </authorList>
    </citation>
    <scope>NUCLEOTIDE SEQUENCE</scope>
</reference>
<dbReference type="PROSITE" id="PS00421">
    <property type="entry name" value="TM4_1"/>
    <property type="match status" value="1"/>
</dbReference>
<dbReference type="EMBL" id="GDHF01007948">
    <property type="protein sequence ID" value="JAI44366.1"/>
    <property type="molecule type" value="Transcribed_RNA"/>
</dbReference>
<accession>A0A0K8VZV4</accession>
<gene>
    <name evidence="7" type="primary">Cd63_2</name>
    <name evidence="7" type="ORF">c0_g2_i2</name>
</gene>
<name>A0A0K8VZV4_BACLA</name>
<keyword evidence="3 6" id="KW-0812">Transmembrane</keyword>
<sequence>MNFFASIVKYLIYIANIVFLVCGVLIIVLGSFMVSNLGDISSLDEAINVDTLPILIIILGCIIFVISFVGCCGAIRENSCLMTTYAVFMFIVFVLQVVLVVWVFIKRDEFLKTMTNLVSTAWNENDSAKGFPMDALQLSVSMLYYTITLTFVLIEVANILICLLKNSSSAAAKPIITII</sequence>
<evidence type="ECO:0000256" key="4">
    <source>
        <dbReference type="ARBA" id="ARBA00022989"/>
    </source>
</evidence>
<feature type="transmembrane region" description="Helical" evidence="6">
    <location>
        <begin position="87"/>
        <end position="105"/>
    </location>
</feature>
<evidence type="ECO:0000313" key="7">
    <source>
        <dbReference type="EMBL" id="JAI44366.1"/>
    </source>
</evidence>
<comment type="subcellular location">
    <subcellularLocation>
        <location evidence="1">Membrane</location>
        <topology evidence="1">Multi-pass membrane protein</topology>
    </subcellularLocation>
</comment>
<keyword evidence="4 6" id="KW-1133">Transmembrane helix</keyword>
<evidence type="ECO:0000256" key="3">
    <source>
        <dbReference type="ARBA" id="ARBA00022692"/>
    </source>
</evidence>